<feature type="compositionally biased region" description="Low complexity" evidence="1">
    <location>
        <begin position="63"/>
        <end position="75"/>
    </location>
</feature>
<reference evidence="3 4" key="1">
    <citation type="submission" date="2023-04" db="EMBL/GenBank/DDBJ databases">
        <title>A novel species of the genus Streptomyces: Streptomyces pakalii sp. nov. isolated from a Mexican soil jungle.</title>
        <authorList>
            <person name="Chavez-Hernandez M.A."/>
            <person name="Ortiz-Alvarez J."/>
            <person name="Villa-Tanaca L."/>
            <person name="Hernandez-Rodriguez C."/>
        </authorList>
    </citation>
    <scope>NUCLEOTIDE SEQUENCE [LARGE SCALE GENOMIC DNA]</scope>
    <source>
        <strain evidence="3 4">ENCB-J15</strain>
    </source>
</reference>
<evidence type="ECO:0000313" key="4">
    <source>
        <dbReference type="Proteomes" id="UP001237194"/>
    </source>
</evidence>
<dbReference type="EMBL" id="JARWAF010000011">
    <property type="protein sequence ID" value="MDJ1643495.1"/>
    <property type="molecule type" value="Genomic_DNA"/>
</dbReference>
<evidence type="ECO:0000256" key="2">
    <source>
        <dbReference type="SAM" id="SignalP"/>
    </source>
</evidence>
<proteinExistence type="predicted"/>
<comment type="caution">
    <text evidence="3">The sequence shown here is derived from an EMBL/GenBank/DDBJ whole genome shotgun (WGS) entry which is preliminary data.</text>
</comment>
<dbReference type="Proteomes" id="UP001237194">
    <property type="component" value="Unassembled WGS sequence"/>
</dbReference>
<accession>A0ABT7DCE6</accession>
<organism evidence="3 4">
    <name type="scientific">Streptomyces pakalii</name>
    <dbReference type="NCBI Taxonomy" id="3036494"/>
    <lineage>
        <taxon>Bacteria</taxon>
        <taxon>Bacillati</taxon>
        <taxon>Actinomycetota</taxon>
        <taxon>Actinomycetes</taxon>
        <taxon>Kitasatosporales</taxon>
        <taxon>Streptomycetaceae</taxon>
        <taxon>Streptomyces</taxon>
    </lineage>
</organism>
<keyword evidence="2" id="KW-0732">Signal</keyword>
<evidence type="ECO:0000256" key="1">
    <source>
        <dbReference type="SAM" id="MobiDB-lite"/>
    </source>
</evidence>
<feature type="signal peptide" evidence="2">
    <location>
        <begin position="1"/>
        <end position="24"/>
    </location>
</feature>
<keyword evidence="4" id="KW-1185">Reference proteome</keyword>
<sequence length="215" mass="21678">MNLRMTGLTAAVVCGSLVPLVASAAPAVAPDAVSADPAAGKSSVGSPESHRPKVSDQLSGEDSAALSSALPKSPSGMSAEAGSLSEFDRSGAAAWERSGTAAWCGPEVVAPEGVEAQTCVMTRGDTVWARVYYRNATGEELRSVLTLMGPGGRTVELHCAPAAHDEPDTCETPRVPFSGPPGSATAVAEFVGAGPVAEAPLLLRAGSERAPDPRG</sequence>
<evidence type="ECO:0000313" key="3">
    <source>
        <dbReference type="EMBL" id="MDJ1643495.1"/>
    </source>
</evidence>
<feature type="chain" id="PRO_5047217132" evidence="2">
    <location>
        <begin position="25"/>
        <end position="215"/>
    </location>
</feature>
<protein>
    <submittedName>
        <fullName evidence="3">Uncharacterized protein</fullName>
    </submittedName>
</protein>
<name>A0ABT7DCE6_9ACTN</name>
<feature type="region of interest" description="Disordered" evidence="1">
    <location>
        <begin position="33"/>
        <end position="84"/>
    </location>
</feature>
<gene>
    <name evidence="3" type="ORF">P5W92_24275</name>
</gene>